<dbReference type="STRING" id="1298851.TST_1499"/>
<organism evidence="3 4">
    <name type="scientific">Thermosulfidibacter takaii (strain DSM 17441 / JCM 13301 / NBRC 103674 / ABI70S6)</name>
    <dbReference type="NCBI Taxonomy" id="1298851"/>
    <lineage>
        <taxon>Bacteria</taxon>
        <taxon>Pseudomonadati</taxon>
        <taxon>Thermosulfidibacterota</taxon>
        <taxon>Thermosulfidibacteria</taxon>
        <taxon>Thermosulfidibacterales</taxon>
        <taxon>Thermosulfidibacteraceae</taxon>
    </lineage>
</organism>
<name>A0A0S3QVC2_THET7</name>
<protein>
    <submittedName>
        <fullName evidence="3">Type IV pilus assembly PilZ</fullName>
    </submittedName>
</protein>
<dbReference type="KEGG" id="ttk:TST_1499"/>
<dbReference type="InterPro" id="IPR009875">
    <property type="entry name" value="PilZ_domain"/>
</dbReference>
<dbReference type="EMBL" id="AP013035">
    <property type="protein sequence ID" value="BAT72285.1"/>
    <property type="molecule type" value="Genomic_DNA"/>
</dbReference>
<feature type="domain" description="Type III secretion system flagellar brake protein YcgR PilZN" evidence="2">
    <location>
        <begin position="17"/>
        <end position="100"/>
    </location>
</feature>
<dbReference type="Pfam" id="PF07238">
    <property type="entry name" value="PilZ"/>
    <property type="match status" value="1"/>
</dbReference>
<dbReference type="Proteomes" id="UP000063234">
    <property type="component" value="Chromosome"/>
</dbReference>
<keyword evidence="4" id="KW-1185">Reference proteome</keyword>
<feature type="domain" description="PilZ" evidence="1">
    <location>
        <begin position="143"/>
        <end position="230"/>
    </location>
</feature>
<evidence type="ECO:0000259" key="2">
    <source>
        <dbReference type="Pfam" id="PF12945"/>
    </source>
</evidence>
<dbReference type="Pfam" id="PF12945">
    <property type="entry name" value="PilZNR"/>
    <property type="match status" value="1"/>
</dbReference>
<dbReference type="Gene3D" id="2.40.10.220">
    <property type="entry name" value="predicted glycosyltransferase like domains"/>
    <property type="match status" value="1"/>
</dbReference>
<evidence type="ECO:0000259" key="1">
    <source>
        <dbReference type="Pfam" id="PF07238"/>
    </source>
</evidence>
<gene>
    <name evidence="3" type="primary">pilZ</name>
    <name evidence="3" type="ORF">TST_1499</name>
</gene>
<dbReference type="InterPro" id="IPR009926">
    <property type="entry name" value="T3SS_YcgR_PilZN"/>
</dbReference>
<reference evidence="4" key="1">
    <citation type="journal article" date="2018" name="Science">
        <title>A primordial and reversible TCA cycle in a facultatively chemolithoautotrophic thermophile.</title>
        <authorList>
            <person name="Nunoura T."/>
            <person name="Chikaraishi Y."/>
            <person name="Izaki R."/>
            <person name="Suwa T."/>
            <person name="Sato T."/>
            <person name="Harada T."/>
            <person name="Mori K."/>
            <person name="Kato Y."/>
            <person name="Miyazaki M."/>
            <person name="Shimamura S."/>
            <person name="Yanagawa K."/>
            <person name="Shuto A."/>
            <person name="Ohkouchi N."/>
            <person name="Fujita N."/>
            <person name="Takaki Y."/>
            <person name="Atomi H."/>
            <person name="Takai K."/>
        </authorList>
    </citation>
    <scope>NUCLEOTIDE SEQUENCE [LARGE SCALE GENOMIC DNA]</scope>
    <source>
        <strain evidence="4">DSM 17441 / JCM 13301 / NBRC 103674 / ABI70S6</strain>
    </source>
</reference>
<dbReference type="AlphaFoldDB" id="A0A0S3QVC2"/>
<evidence type="ECO:0000313" key="3">
    <source>
        <dbReference type="EMBL" id="BAT72285.1"/>
    </source>
</evidence>
<dbReference type="GO" id="GO:0035438">
    <property type="term" value="F:cyclic-di-GMP binding"/>
    <property type="evidence" value="ECO:0007669"/>
    <property type="project" value="InterPro"/>
</dbReference>
<dbReference type="OrthoDB" id="37095at2"/>
<sequence>MEYVREIKISPEKILDIGQKVLVRPTNAAGSTYYYSNIQDVSDDSIFISVPSDEKGRPIGLRQGERLLVSIAHNNKRYGFYSKVKGRRLQPFFMLEITKPEKVFVVELREYFRVPVFIPYTGKRVVRTVTAEGEVVYESNPKLPLTELIISGYIHNISGGGAFVTANRILEVDEHLLIRAKLDEETVLADIPARVVRRTVLDPERKKMGYGIMFVDIDEKTREQIIKFCFKRQRELRRAGEL</sequence>
<accession>A0A0S3QVC2</accession>
<evidence type="ECO:0000313" key="4">
    <source>
        <dbReference type="Proteomes" id="UP000063234"/>
    </source>
</evidence>
<dbReference type="RefSeq" id="WP_144436902.1">
    <property type="nucleotide sequence ID" value="NZ_AP013035.1"/>
</dbReference>
<dbReference type="SUPFAM" id="SSF141371">
    <property type="entry name" value="PilZ domain-like"/>
    <property type="match status" value="1"/>
</dbReference>
<proteinExistence type="predicted"/>